<evidence type="ECO:0000256" key="1">
    <source>
        <dbReference type="SAM" id="Coils"/>
    </source>
</evidence>
<organism evidence="2 3">
    <name type="scientific">Thalassorhabdus alkalitolerans</name>
    <dbReference type="NCBI Taxonomy" id="2282697"/>
    <lineage>
        <taxon>Bacteria</taxon>
        <taxon>Bacillati</taxon>
        <taxon>Bacillota</taxon>
        <taxon>Bacilli</taxon>
        <taxon>Bacillales</taxon>
        <taxon>Bacillaceae</taxon>
        <taxon>Thalassorhabdus</taxon>
    </lineage>
</organism>
<sequence>MYIDLYSWAQHMEKRIKKLEEENEELRKQIEAMNKTTIENVNYKIQELHVKELKGTLNIGWAGKASPEEVEDLLQDITIDSENKDDN</sequence>
<dbReference type="EMBL" id="JBHSOZ010000008">
    <property type="protein sequence ID" value="MFC5713899.1"/>
    <property type="molecule type" value="Genomic_DNA"/>
</dbReference>
<accession>A0ABW0YV24</accession>
<dbReference type="InterPro" id="IPR019673">
    <property type="entry name" value="Spore_germination_GerPC"/>
</dbReference>
<keyword evidence="3" id="KW-1185">Reference proteome</keyword>
<evidence type="ECO:0000313" key="2">
    <source>
        <dbReference type="EMBL" id="MFC5713899.1"/>
    </source>
</evidence>
<evidence type="ECO:0000313" key="3">
    <source>
        <dbReference type="Proteomes" id="UP001596142"/>
    </source>
</evidence>
<proteinExistence type="predicted"/>
<gene>
    <name evidence="2" type="primary">gerPC</name>
    <name evidence="2" type="ORF">ACFPU1_14105</name>
</gene>
<dbReference type="SUPFAM" id="SSF160459">
    <property type="entry name" value="BLRF2-like"/>
    <property type="match status" value="1"/>
</dbReference>
<keyword evidence="1" id="KW-0175">Coiled coil</keyword>
<dbReference type="Proteomes" id="UP001596142">
    <property type="component" value="Unassembled WGS sequence"/>
</dbReference>
<reference evidence="3" key="1">
    <citation type="journal article" date="2019" name="Int. J. Syst. Evol. Microbiol.">
        <title>The Global Catalogue of Microorganisms (GCM) 10K type strain sequencing project: providing services to taxonomists for standard genome sequencing and annotation.</title>
        <authorList>
            <consortium name="The Broad Institute Genomics Platform"/>
            <consortium name="The Broad Institute Genome Sequencing Center for Infectious Disease"/>
            <person name="Wu L."/>
            <person name="Ma J."/>
        </authorList>
    </citation>
    <scope>NUCLEOTIDE SEQUENCE [LARGE SCALE GENOMIC DNA]</scope>
    <source>
        <strain evidence="3">CECT 7184</strain>
    </source>
</reference>
<comment type="caution">
    <text evidence="2">The sequence shown here is derived from an EMBL/GenBank/DDBJ whole genome shotgun (WGS) entry which is preliminary data.</text>
</comment>
<protein>
    <submittedName>
        <fullName evidence="2">Spore germination protein GerPC</fullName>
    </submittedName>
</protein>
<dbReference type="RefSeq" id="WP_054635936.1">
    <property type="nucleotide sequence ID" value="NZ_JBHSOZ010000008.1"/>
</dbReference>
<name>A0ABW0YV24_9BACI</name>
<feature type="coiled-coil region" evidence="1">
    <location>
        <begin position="9"/>
        <end position="39"/>
    </location>
</feature>
<dbReference type="Pfam" id="PF10737">
    <property type="entry name" value="GerPC"/>
    <property type="match status" value="1"/>
</dbReference>